<dbReference type="Proteomes" id="UP000004931">
    <property type="component" value="Unassembled WGS sequence"/>
</dbReference>
<gene>
    <name evidence="20" type="ORF">GP2143_12686</name>
</gene>
<dbReference type="InterPro" id="IPR025710">
    <property type="entry name" value="SoxA"/>
</dbReference>
<evidence type="ECO:0000256" key="3">
    <source>
        <dbReference type="ARBA" id="ARBA00022448"/>
    </source>
</evidence>
<dbReference type="InterPro" id="IPR009056">
    <property type="entry name" value="Cyt_c-like_dom"/>
</dbReference>
<dbReference type="PIRSF" id="PIRSF038455">
    <property type="entry name" value="SoxA"/>
    <property type="match status" value="1"/>
</dbReference>
<dbReference type="SUPFAM" id="SSF46626">
    <property type="entry name" value="Cytochrome c"/>
    <property type="match status" value="2"/>
</dbReference>
<evidence type="ECO:0000256" key="11">
    <source>
        <dbReference type="ARBA" id="ARBA00025746"/>
    </source>
</evidence>
<keyword evidence="8 14" id="KW-0574">Periplasm</keyword>
<dbReference type="EC" id="2.8.5.2" evidence="14"/>
<evidence type="ECO:0000256" key="12">
    <source>
        <dbReference type="ARBA" id="ARBA00048077"/>
    </source>
</evidence>
<dbReference type="Gene3D" id="1.10.760.10">
    <property type="entry name" value="Cytochrome c-like domain"/>
    <property type="match status" value="2"/>
</dbReference>
<comment type="subcellular location">
    <subcellularLocation>
        <location evidence="1 14">Periplasm</location>
    </subcellularLocation>
</comment>
<comment type="similarity">
    <text evidence="11 14">Belongs to the SoxA family.</text>
</comment>
<dbReference type="GO" id="GO:0020037">
    <property type="term" value="F:heme binding"/>
    <property type="evidence" value="ECO:0007669"/>
    <property type="project" value="InterPro"/>
</dbReference>
<feature type="binding site" description="covalent" evidence="16">
    <location>
        <position position="94"/>
    </location>
    <ligand>
        <name>heme c</name>
        <dbReference type="ChEBI" id="CHEBI:61717"/>
        <label>1</label>
    </ligand>
</feature>
<evidence type="ECO:0000256" key="10">
    <source>
        <dbReference type="ARBA" id="ARBA00023004"/>
    </source>
</evidence>
<comment type="caution">
    <text evidence="20">The sequence shown here is derived from an EMBL/GenBank/DDBJ whole genome shotgun (WGS) entry which is preliminary data.</text>
</comment>
<evidence type="ECO:0000256" key="9">
    <source>
        <dbReference type="ARBA" id="ARBA00022982"/>
    </source>
</evidence>
<dbReference type="NCBIfam" id="TIGR04484">
    <property type="entry name" value="thiosulf_SoxA"/>
    <property type="match status" value="1"/>
</dbReference>
<feature type="binding site" description="covalent" evidence="16">
    <location>
        <position position="97"/>
    </location>
    <ligand>
        <name>heme c</name>
        <dbReference type="ChEBI" id="CHEBI:61717"/>
        <label>1</label>
    </ligand>
</feature>
<keyword evidence="21" id="KW-1185">Reference proteome</keyword>
<evidence type="ECO:0000256" key="15">
    <source>
        <dbReference type="PIRSR" id="PIRSR038455-1"/>
    </source>
</evidence>
<reference evidence="20 21" key="1">
    <citation type="journal article" date="2010" name="J. Bacteriol.">
        <title>Genome sequence of the oligotrophic marine Gammaproteobacterium HTCC2143, isolated from the Oregon Coast.</title>
        <authorList>
            <person name="Oh H.M."/>
            <person name="Kang I."/>
            <person name="Ferriera S."/>
            <person name="Giovannoni S.J."/>
            <person name="Cho J.C."/>
        </authorList>
    </citation>
    <scope>NUCLEOTIDE SEQUENCE [LARGE SCALE GENOMIC DNA]</scope>
    <source>
        <strain evidence="20 21">HTCC2143</strain>
    </source>
</reference>
<evidence type="ECO:0000259" key="19">
    <source>
        <dbReference type="PROSITE" id="PS51007"/>
    </source>
</evidence>
<evidence type="ECO:0000256" key="2">
    <source>
        <dbReference type="ARBA" id="ARBA00011530"/>
    </source>
</evidence>
<feature type="binding site" description="axial binding residue" evidence="17">
    <location>
        <position position="240"/>
    </location>
    <ligand>
        <name>heme c</name>
        <dbReference type="ChEBI" id="CHEBI:61717"/>
        <label>2</label>
    </ligand>
    <ligandPart>
        <name>Fe</name>
        <dbReference type="ChEBI" id="CHEBI:18248"/>
    </ligandPart>
</feature>
<evidence type="ECO:0000256" key="5">
    <source>
        <dbReference type="ARBA" id="ARBA00022679"/>
    </source>
</evidence>
<evidence type="ECO:0000256" key="18">
    <source>
        <dbReference type="SAM" id="SignalP"/>
    </source>
</evidence>
<evidence type="ECO:0000256" key="6">
    <source>
        <dbReference type="ARBA" id="ARBA00022723"/>
    </source>
</evidence>
<feature type="binding site" description="axial binding residue" evidence="17">
    <location>
        <position position="129"/>
    </location>
    <ligand>
        <name>heme c</name>
        <dbReference type="ChEBI" id="CHEBI:61717"/>
        <label>1</label>
    </ligand>
    <ligandPart>
        <name>Fe</name>
        <dbReference type="ChEBI" id="CHEBI:18248"/>
    </ligandPart>
</feature>
<keyword evidence="7 18" id="KW-0732">Signal</keyword>
<feature type="binding site" description="axial binding residue" evidence="17">
    <location>
        <position position="199"/>
    </location>
    <ligand>
        <name>heme c</name>
        <dbReference type="ChEBI" id="CHEBI:61717"/>
        <label>2</label>
    </ligand>
    <ligandPart>
        <name>Fe</name>
        <dbReference type="ChEBI" id="CHEBI:18248"/>
    </ligandPart>
</feature>
<comment type="catalytic activity">
    <reaction evidence="13 14">
        <text>S-sulfanyl-L-cysteinyl-[SoxY protein] + thiosulfate + 2 Fe(III)-[cytochrome c] = S-(2-sulfodisulfanyl)-L-cysteinyl-[SoxY protein] + 2 Fe(II)-[cytochrome c] + 2 H(+)</text>
        <dbReference type="Rhea" id="RHEA:51224"/>
        <dbReference type="Rhea" id="RHEA-COMP:10350"/>
        <dbReference type="Rhea" id="RHEA-COMP:14399"/>
        <dbReference type="Rhea" id="RHEA-COMP:14689"/>
        <dbReference type="Rhea" id="RHEA-COMP:14690"/>
        <dbReference type="ChEBI" id="CHEBI:15378"/>
        <dbReference type="ChEBI" id="CHEBI:29033"/>
        <dbReference type="ChEBI" id="CHEBI:29034"/>
        <dbReference type="ChEBI" id="CHEBI:33542"/>
        <dbReference type="ChEBI" id="CHEBI:61963"/>
        <dbReference type="ChEBI" id="CHEBI:140664"/>
        <dbReference type="EC" id="2.8.5.2"/>
    </reaction>
</comment>
<feature type="binding site" description="covalent" evidence="16">
    <location>
        <position position="195"/>
    </location>
    <ligand>
        <name>heme c</name>
        <dbReference type="ChEBI" id="CHEBI:61717"/>
        <label>2</label>
    </ligand>
</feature>
<comment type="cofactor">
    <cofactor evidence="16">
        <name>heme</name>
        <dbReference type="ChEBI" id="CHEBI:30413"/>
    </cofactor>
    <text evidence="16">Binds 2 heme groups per subunit.</text>
</comment>
<dbReference type="InterPro" id="IPR036909">
    <property type="entry name" value="Cyt_c-like_dom_sf"/>
</dbReference>
<evidence type="ECO:0000313" key="21">
    <source>
        <dbReference type="Proteomes" id="UP000004931"/>
    </source>
</evidence>
<feature type="active site" description="Cysteine persulfide intermediate" evidence="15">
    <location>
        <position position="240"/>
    </location>
</feature>
<evidence type="ECO:0000256" key="14">
    <source>
        <dbReference type="PIRNR" id="PIRNR038455"/>
    </source>
</evidence>
<dbReference type="GO" id="GO:0070069">
    <property type="term" value="C:cytochrome complex"/>
    <property type="evidence" value="ECO:0007669"/>
    <property type="project" value="InterPro"/>
</dbReference>
<dbReference type="GO" id="GO:0019417">
    <property type="term" value="P:sulfur oxidation"/>
    <property type="evidence" value="ECO:0007669"/>
    <property type="project" value="InterPro"/>
</dbReference>
<evidence type="ECO:0000256" key="13">
    <source>
        <dbReference type="ARBA" id="ARBA00048423"/>
    </source>
</evidence>
<feature type="domain" description="Cytochrome c" evidence="19">
    <location>
        <begin position="74"/>
        <end position="188"/>
    </location>
</feature>
<dbReference type="Pfam" id="PF21342">
    <property type="entry name" value="SoxA-TsdA_cyt-c"/>
    <property type="match status" value="1"/>
</dbReference>
<dbReference type="GO" id="GO:0009055">
    <property type="term" value="F:electron transfer activity"/>
    <property type="evidence" value="ECO:0007669"/>
    <property type="project" value="InterPro"/>
</dbReference>
<keyword evidence="6 14" id="KW-0479">Metal-binding</keyword>
<dbReference type="eggNOG" id="COG3258">
    <property type="taxonomic scope" value="Bacteria"/>
</dbReference>
<evidence type="ECO:0000256" key="4">
    <source>
        <dbReference type="ARBA" id="ARBA00022617"/>
    </source>
</evidence>
<comment type="catalytic activity">
    <reaction evidence="12 14">
        <text>L-cysteinyl-[SoxY protein] + thiosulfate + 2 Fe(III)-[cytochrome c] = S-sulfosulfanyl-L-cysteinyl-[SoxY protein] + 2 Fe(II)-[cytochrome c] + 2 H(+)</text>
        <dbReference type="Rhea" id="RHEA:56720"/>
        <dbReference type="Rhea" id="RHEA-COMP:10350"/>
        <dbReference type="Rhea" id="RHEA-COMP:14328"/>
        <dbReference type="Rhea" id="RHEA-COMP:14399"/>
        <dbReference type="Rhea" id="RHEA-COMP:14691"/>
        <dbReference type="ChEBI" id="CHEBI:15378"/>
        <dbReference type="ChEBI" id="CHEBI:29033"/>
        <dbReference type="ChEBI" id="CHEBI:29034"/>
        <dbReference type="ChEBI" id="CHEBI:29950"/>
        <dbReference type="ChEBI" id="CHEBI:33542"/>
        <dbReference type="ChEBI" id="CHEBI:139321"/>
        <dbReference type="EC" id="2.8.5.2"/>
    </reaction>
</comment>
<keyword evidence="10 14" id="KW-0408">Iron</keyword>
<accession>A0Y7K7</accession>
<feature type="binding site" evidence="16">
    <location>
        <position position="236"/>
    </location>
    <ligand>
        <name>substrate</name>
    </ligand>
</feature>
<evidence type="ECO:0000256" key="8">
    <source>
        <dbReference type="ARBA" id="ARBA00022764"/>
    </source>
</evidence>
<dbReference type="PROSITE" id="PS51007">
    <property type="entry name" value="CYTC"/>
    <property type="match status" value="1"/>
</dbReference>
<evidence type="ECO:0000256" key="1">
    <source>
        <dbReference type="ARBA" id="ARBA00004418"/>
    </source>
</evidence>
<organism evidence="20 21">
    <name type="scientific">marine gamma proteobacterium HTCC2143</name>
    <dbReference type="NCBI Taxonomy" id="247633"/>
    <lineage>
        <taxon>Bacteria</taxon>
        <taxon>Pseudomonadati</taxon>
        <taxon>Pseudomonadota</taxon>
        <taxon>Gammaproteobacteria</taxon>
        <taxon>Cellvibrionales</taxon>
        <taxon>Spongiibacteraceae</taxon>
        <taxon>BD1-7 clade</taxon>
    </lineage>
</organism>
<feature type="chain" id="PRO_5002631294" description="SoxAX cytochrome complex subunit A" evidence="18">
    <location>
        <begin position="24"/>
        <end position="279"/>
    </location>
</feature>
<evidence type="ECO:0000256" key="17">
    <source>
        <dbReference type="PIRSR" id="PIRSR038455-3"/>
    </source>
</evidence>
<feature type="binding site" description="covalent" evidence="16">
    <location>
        <position position="198"/>
    </location>
    <ligand>
        <name>heme c</name>
        <dbReference type="ChEBI" id="CHEBI:61717"/>
        <label>2</label>
    </ligand>
</feature>
<dbReference type="OrthoDB" id="9808312at2"/>
<dbReference type="AlphaFoldDB" id="A0Y7K7"/>
<protein>
    <recommendedName>
        <fullName evidence="14">SoxAX cytochrome complex subunit A</fullName>
        <ecNumber evidence="14">2.8.5.2</ecNumber>
    </recommendedName>
    <alternativeName>
        <fullName evidence="14">Protein SoxA</fullName>
    </alternativeName>
    <alternativeName>
        <fullName evidence="14">Sulfur oxidizing protein A</fullName>
    </alternativeName>
    <alternativeName>
        <fullName evidence="14">Thiosulfate-oxidizing multienzyme system protein SoxA</fullName>
    </alternativeName>
</protein>
<comment type="subunit">
    <text evidence="2 14">Heterodimer of SoxA and SoxX.</text>
</comment>
<keyword evidence="9 14" id="KW-0249">Electron transport</keyword>
<keyword evidence="3 14" id="KW-0813">Transport</keyword>
<dbReference type="EMBL" id="AAVT01000001">
    <property type="protein sequence ID" value="EAW32111.1"/>
    <property type="molecule type" value="Genomic_DNA"/>
</dbReference>
<keyword evidence="4 14" id="KW-0349">Heme</keyword>
<evidence type="ECO:0000313" key="20">
    <source>
        <dbReference type="EMBL" id="EAW32111.1"/>
    </source>
</evidence>
<evidence type="ECO:0000256" key="7">
    <source>
        <dbReference type="ARBA" id="ARBA00022729"/>
    </source>
</evidence>
<feature type="binding site" description="axial binding residue" evidence="17">
    <location>
        <position position="98"/>
    </location>
    <ligand>
        <name>heme c</name>
        <dbReference type="ChEBI" id="CHEBI:61717"/>
        <label>1</label>
    </ligand>
    <ligandPart>
        <name>Fe</name>
        <dbReference type="ChEBI" id="CHEBI:18248"/>
    </ligandPart>
</feature>
<dbReference type="GO" id="GO:0046872">
    <property type="term" value="F:metal ion binding"/>
    <property type="evidence" value="ECO:0007669"/>
    <property type="project" value="UniProtKB-KW"/>
</dbReference>
<evidence type="ECO:0000256" key="16">
    <source>
        <dbReference type="PIRSR" id="PIRSR038455-2"/>
    </source>
</evidence>
<dbReference type="GO" id="GO:0016669">
    <property type="term" value="F:oxidoreductase activity, acting on a sulfur group of donors, cytochrome as acceptor"/>
    <property type="evidence" value="ECO:0007669"/>
    <property type="project" value="InterPro"/>
</dbReference>
<keyword evidence="5 14" id="KW-0808">Transferase</keyword>
<sequence>MRSAAASLLIVIIANFLLPAARATVPLTNTLSASASASASAPAPVASLIQSGYHFQSSDTQSLQDDDFKNPGMLWVDTGRQYFNDAAGLKNQACASCHEKLASSVATTFPKMNQHLGAVVNLTTQIQHCRSQHQQAEPIDYESETALALTAFLANQARGQRADHHVLAPPATLKQAVEDGGRYFNQRRGQLNLSCNNCHQDSVGKMLRGDLISEGQSNGYPIYRLEWQSLGSLHRRFRACDIGVRAQPQALGSDTYINLEAYLKQRGAGLLIETPAVRR</sequence>
<dbReference type="GO" id="GO:0016740">
    <property type="term" value="F:transferase activity"/>
    <property type="evidence" value="ECO:0007669"/>
    <property type="project" value="UniProtKB-KW"/>
</dbReference>
<dbReference type="STRING" id="247633.GP2143_12686"/>
<dbReference type="GO" id="GO:0042597">
    <property type="term" value="C:periplasmic space"/>
    <property type="evidence" value="ECO:0007669"/>
    <property type="project" value="UniProtKB-SubCell"/>
</dbReference>
<name>A0Y7K7_9GAMM</name>
<feature type="signal peptide" evidence="18">
    <location>
        <begin position="1"/>
        <end position="23"/>
    </location>
</feature>
<proteinExistence type="inferred from homology"/>